<proteinExistence type="predicted"/>
<dbReference type="EMBL" id="RKRA01000001">
    <property type="protein sequence ID" value="RPF26424.1"/>
    <property type="molecule type" value="Genomic_DNA"/>
</dbReference>
<dbReference type="GO" id="GO:0003700">
    <property type="term" value="F:DNA-binding transcription factor activity"/>
    <property type="evidence" value="ECO:0007669"/>
    <property type="project" value="TreeGrafter"/>
</dbReference>
<dbReference type="InterPro" id="IPR036390">
    <property type="entry name" value="WH_DNA-bd_sf"/>
</dbReference>
<dbReference type="Gene3D" id="3.30.450.40">
    <property type="match status" value="1"/>
</dbReference>
<evidence type="ECO:0000259" key="5">
    <source>
        <dbReference type="PROSITE" id="PS51078"/>
    </source>
</evidence>
<dbReference type="PROSITE" id="PS51078">
    <property type="entry name" value="ICLR_ED"/>
    <property type="match status" value="1"/>
</dbReference>
<accession>A0A3N4Z3K0</accession>
<evidence type="ECO:0000256" key="1">
    <source>
        <dbReference type="ARBA" id="ARBA00023015"/>
    </source>
</evidence>
<dbReference type="InterPro" id="IPR029016">
    <property type="entry name" value="GAF-like_dom_sf"/>
</dbReference>
<keyword evidence="7" id="KW-1185">Reference proteome</keyword>
<dbReference type="InterPro" id="IPR050707">
    <property type="entry name" value="HTH_MetabolicPath_Reg"/>
</dbReference>
<feature type="domain" description="IclR-ED" evidence="5">
    <location>
        <begin position="68"/>
        <end position="245"/>
    </location>
</feature>
<dbReference type="Pfam" id="PF09339">
    <property type="entry name" value="HTH_IclR"/>
    <property type="match status" value="1"/>
</dbReference>
<feature type="domain" description="HTH iclR-type" evidence="4">
    <location>
        <begin position="8"/>
        <end position="68"/>
    </location>
</feature>
<dbReference type="Gene3D" id="1.10.10.10">
    <property type="entry name" value="Winged helix-like DNA-binding domain superfamily/Winged helix DNA-binding domain"/>
    <property type="match status" value="1"/>
</dbReference>
<dbReference type="GO" id="GO:0003677">
    <property type="term" value="F:DNA binding"/>
    <property type="evidence" value="ECO:0007669"/>
    <property type="project" value="UniProtKB-KW"/>
</dbReference>
<dbReference type="AlphaFoldDB" id="A0A3N4Z3K0"/>
<dbReference type="InterPro" id="IPR036388">
    <property type="entry name" value="WH-like_DNA-bd_sf"/>
</dbReference>
<evidence type="ECO:0000256" key="3">
    <source>
        <dbReference type="ARBA" id="ARBA00023163"/>
    </source>
</evidence>
<dbReference type="SUPFAM" id="SSF46785">
    <property type="entry name" value="Winged helix' DNA-binding domain"/>
    <property type="match status" value="1"/>
</dbReference>
<dbReference type="Proteomes" id="UP000280726">
    <property type="component" value="Unassembled WGS sequence"/>
</dbReference>
<evidence type="ECO:0000313" key="6">
    <source>
        <dbReference type="EMBL" id="RPF26424.1"/>
    </source>
</evidence>
<evidence type="ECO:0000313" key="7">
    <source>
        <dbReference type="Proteomes" id="UP000280726"/>
    </source>
</evidence>
<dbReference type="OrthoDB" id="8479143at2"/>
<dbReference type="PANTHER" id="PTHR30136:SF24">
    <property type="entry name" value="HTH-TYPE TRANSCRIPTIONAL REPRESSOR ALLR"/>
    <property type="match status" value="1"/>
</dbReference>
<dbReference type="InterPro" id="IPR005471">
    <property type="entry name" value="Tscrpt_reg_IclR_N"/>
</dbReference>
<organism evidence="6 7">
    <name type="scientific">Georgenia muralis</name>
    <dbReference type="NCBI Taxonomy" id="154117"/>
    <lineage>
        <taxon>Bacteria</taxon>
        <taxon>Bacillati</taxon>
        <taxon>Actinomycetota</taxon>
        <taxon>Actinomycetes</taxon>
        <taxon>Micrococcales</taxon>
        <taxon>Bogoriellaceae</taxon>
        <taxon>Georgenia</taxon>
    </lineage>
</organism>
<dbReference type="Pfam" id="PF01614">
    <property type="entry name" value="IclR_C"/>
    <property type="match status" value="1"/>
</dbReference>
<reference evidence="6 7" key="1">
    <citation type="submission" date="2018-11" db="EMBL/GenBank/DDBJ databases">
        <title>Sequencing the genomes of 1000 actinobacteria strains.</title>
        <authorList>
            <person name="Klenk H.-P."/>
        </authorList>
    </citation>
    <scope>NUCLEOTIDE SEQUENCE [LARGE SCALE GENOMIC DNA]</scope>
    <source>
        <strain evidence="6 7">DSM 14418</strain>
    </source>
</reference>
<gene>
    <name evidence="6" type="ORF">EDD32_0864</name>
</gene>
<evidence type="ECO:0000259" key="4">
    <source>
        <dbReference type="PROSITE" id="PS51077"/>
    </source>
</evidence>
<sequence>MAPQPTLINSVVRALSLLDAVAAADGPVPAKRLAHATGLPVATAYHLLRTLVHEGYLLRTDEGYVLGDHVDALAGARHTPVPPQRTHQILQQLHVELGAAAYLSVLDDGEIRLVDIVDSPAAPRTDLWVGFHDAAHATALGKAVLATLPEDERRDYVESHPLADLTPRTVTSRKVLMHQLAATTDLAVDREEYSLGTVCLAAPVPAPGISAAVAVSVPAARAGSVLGHRHELRRAARLIAMAGRP</sequence>
<dbReference type="RefSeq" id="WP_123914979.1">
    <property type="nucleotide sequence ID" value="NZ_RKRA01000001.1"/>
</dbReference>
<protein>
    <submittedName>
        <fullName evidence="6">IclR family transcriptional regulator</fullName>
    </submittedName>
</protein>
<dbReference type="InterPro" id="IPR014757">
    <property type="entry name" value="Tscrpt_reg_IclR_C"/>
</dbReference>
<dbReference type="SMART" id="SM00346">
    <property type="entry name" value="HTH_ICLR"/>
    <property type="match status" value="1"/>
</dbReference>
<name>A0A3N4Z3K0_9MICO</name>
<keyword evidence="1" id="KW-0805">Transcription regulation</keyword>
<dbReference type="PANTHER" id="PTHR30136">
    <property type="entry name" value="HELIX-TURN-HELIX TRANSCRIPTIONAL REGULATOR, ICLR FAMILY"/>
    <property type="match status" value="1"/>
</dbReference>
<keyword evidence="2" id="KW-0238">DNA-binding</keyword>
<dbReference type="PROSITE" id="PS51077">
    <property type="entry name" value="HTH_ICLR"/>
    <property type="match status" value="1"/>
</dbReference>
<dbReference type="GO" id="GO:0045892">
    <property type="term" value="P:negative regulation of DNA-templated transcription"/>
    <property type="evidence" value="ECO:0007669"/>
    <property type="project" value="TreeGrafter"/>
</dbReference>
<evidence type="ECO:0000256" key="2">
    <source>
        <dbReference type="ARBA" id="ARBA00023125"/>
    </source>
</evidence>
<dbReference type="SUPFAM" id="SSF55781">
    <property type="entry name" value="GAF domain-like"/>
    <property type="match status" value="1"/>
</dbReference>
<comment type="caution">
    <text evidence="6">The sequence shown here is derived from an EMBL/GenBank/DDBJ whole genome shotgun (WGS) entry which is preliminary data.</text>
</comment>
<keyword evidence="3" id="KW-0804">Transcription</keyword>